<name>A0A5C5YKK3_9BACT</name>
<comment type="similarity">
    <text evidence="1">Belongs to the sigma-70 factor family. ECF subfamily.</text>
</comment>
<evidence type="ECO:0000313" key="8">
    <source>
        <dbReference type="EMBL" id="TWT75414.1"/>
    </source>
</evidence>
<evidence type="ECO:0000256" key="5">
    <source>
        <dbReference type="ARBA" id="ARBA00023163"/>
    </source>
</evidence>
<dbReference type="RefSeq" id="WP_146389834.1">
    <property type="nucleotide sequence ID" value="NZ_SJPK01000001.1"/>
</dbReference>
<sequence length="217" mass="24379">MSHFNPPPSPVSGSPTASQCSAFASFTQRVRVSARQLAELGEDAISGLIDLTSLRLVRYATTITRNQHDAEDAVQAAIVKVAAQPGRLHQCEDPWAFLLRMVRNESLVILRRRPRWNLFGDLCDLLTRCRVDELEREESYRAIWRAMRSLPTQQSEVVVLKIWEEMTFAEIAAVLEITPSTAASRYRYAVAKLSDRLSGELGEAAHFNGQERGRSHA</sequence>
<keyword evidence="9" id="KW-1185">Reference proteome</keyword>
<keyword evidence="5" id="KW-0804">Transcription</keyword>
<dbReference type="GO" id="GO:0006352">
    <property type="term" value="P:DNA-templated transcription initiation"/>
    <property type="evidence" value="ECO:0007669"/>
    <property type="project" value="InterPro"/>
</dbReference>
<evidence type="ECO:0000256" key="4">
    <source>
        <dbReference type="ARBA" id="ARBA00023125"/>
    </source>
</evidence>
<organism evidence="8 9">
    <name type="scientific">Allorhodopirellula solitaria</name>
    <dbReference type="NCBI Taxonomy" id="2527987"/>
    <lineage>
        <taxon>Bacteria</taxon>
        <taxon>Pseudomonadati</taxon>
        <taxon>Planctomycetota</taxon>
        <taxon>Planctomycetia</taxon>
        <taxon>Pirellulales</taxon>
        <taxon>Pirellulaceae</taxon>
        <taxon>Allorhodopirellula</taxon>
    </lineage>
</organism>
<accession>A0A5C5YKK3</accession>
<evidence type="ECO:0000259" key="7">
    <source>
        <dbReference type="Pfam" id="PF08281"/>
    </source>
</evidence>
<dbReference type="PANTHER" id="PTHR43133:SF8">
    <property type="entry name" value="RNA POLYMERASE SIGMA FACTOR HI_1459-RELATED"/>
    <property type="match status" value="1"/>
</dbReference>
<dbReference type="Gene3D" id="1.10.1740.10">
    <property type="match status" value="1"/>
</dbReference>
<dbReference type="Pfam" id="PF04542">
    <property type="entry name" value="Sigma70_r2"/>
    <property type="match status" value="1"/>
</dbReference>
<dbReference type="InterPro" id="IPR014284">
    <property type="entry name" value="RNA_pol_sigma-70_dom"/>
</dbReference>
<dbReference type="PANTHER" id="PTHR43133">
    <property type="entry name" value="RNA POLYMERASE ECF-TYPE SIGMA FACTO"/>
    <property type="match status" value="1"/>
</dbReference>
<proteinExistence type="inferred from homology"/>
<dbReference type="GO" id="GO:0003677">
    <property type="term" value="F:DNA binding"/>
    <property type="evidence" value="ECO:0007669"/>
    <property type="project" value="UniProtKB-KW"/>
</dbReference>
<evidence type="ECO:0000256" key="3">
    <source>
        <dbReference type="ARBA" id="ARBA00023082"/>
    </source>
</evidence>
<dbReference type="InterPro" id="IPR007627">
    <property type="entry name" value="RNA_pol_sigma70_r2"/>
</dbReference>
<dbReference type="InterPro" id="IPR013324">
    <property type="entry name" value="RNA_pol_sigma_r3/r4-like"/>
</dbReference>
<dbReference type="Gene3D" id="1.10.10.10">
    <property type="entry name" value="Winged helix-like DNA-binding domain superfamily/Winged helix DNA-binding domain"/>
    <property type="match status" value="1"/>
</dbReference>
<dbReference type="GO" id="GO:0016987">
    <property type="term" value="F:sigma factor activity"/>
    <property type="evidence" value="ECO:0007669"/>
    <property type="project" value="UniProtKB-KW"/>
</dbReference>
<gene>
    <name evidence="8" type="primary">sigE_2</name>
    <name evidence="8" type="ORF">CA85_07050</name>
</gene>
<dbReference type="EMBL" id="SJPK01000001">
    <property type="protein sequence ID" value="TWT75414.1"/>
    <property type="molecule type" value="Genomic_DNA"/>
</dbReference>
<comment type="caution">
    <text evidence="8">The sequence shown here is derived from an EMBL/GenBank/DDBJ whole genome shotgun (WGS) entry which is preliminary data.</text>
</comment>
<protein>
    <submittedName>
        <fullName evidence="8">ECF RNA polymerase sigma factor SigE</fullName>
    </submittedName>
</protein>
<dbReference type="AlphaFoldDB" id="A0A5C5YKK3"/>
<dbReference type="InterPro" id="IPR013325">
    <property type="entry name" value="RNA_pol_sigma_r2"/>
</dbReference>
<keyword evidence="4" id="KW-0238">DNA-binding</keyword>
<evidence type="ECO:0000313" key="9">
    <source>
        <dbReference type="Proteomes" id="UP000318053"/>
    </source>
</evidence>
<dbReference type="SUPFAM" id="SSF88659">
    <property type="entry name" value="Sigma3 and sigma4 domains of RNA polymerase sigma factors"/>
    <property type="match status" value="1"/>
</dbReference>
<keyword evidence="2" id="KW-0805">Transcription regulation</keyword>
<dbReference type="InterPro" id="IPR036388">
    <property type="entry name" value="WH-like_DNA-bd_sf"/>
</dbReference>
<dbReference type="Pfam" id="PF08281">
    <property type="entry name" value="Sigma70_r4_2"/>
    <property type="match status" value="1"/>
</dbReference>
<evidence type="ECO:0000256" key="1">
    <source>
        <dbReference type="ARBA" id="ARBA00010641"/>
    </source>
</evidence>
<feature type="domain" description="RNA polymerase sigma-70 region 2" evidence="6">
    <location>
        <begin position="55"/>
        <end position="113"/>
    </location>
</feature>
<dbReference type="Proteomes" id="UP000318053">
    <property type="component" value="Unassembled WGS sequence"/>
</dbReference>
<reference evidence="8 9" key="1">
    <citation type="submission" date="2019-02" db="EMBL/GenBank/DDBJ databases">
        <title>Deep-cultivation of Planctomycetes and their phenomic and genomic characterization uncovers novel biology.</title>
        <authorList>
            <person name="Wiegand S."/>
            <person name="Jogler M."/>
            <person name="Boedeker C."/>
            <person name="Pinto D."/>
            <person name="Vollmers J."/>
            <person name="Rivas-Marin E."/>
            <person name="Kohn T."/>
            <person name="Peeters S.H."/>
            <person name="Heuer A."/>
            <person name="Rast P."/>
            <person name="Oberbeckmann S."/>
            <person name="Bunk B."/>
            <person name="Jeske O."/>
            <person name="Meyerdierks A."/>
            <person name="Storesund J.E."/>
            <person name="Kallscheuer N."/>
            <person name="Luecker S."/>
            <person name="Lage O.M."/>
            <person name="Pohl T."/>
            <person name="Merkel B.J."/>
            <person name="Hornburger P."/>
            <person name="Mueller R.-W."/>
            <person name="Bruemmer F."/>
            <person name="Labrenz M."/>
            <person name="Spormann A.M."/>
            <person name="Op Den Camp H."/>
            <person name="Overmann J."/>
            <person name="Amann R."/>
            <person name="Jetten M.S.M."/>
            <person name="Mascher T."/>
            <person name="Medema M.H."/>
            <person name="Devos D.P."/>
            <person name="Kaster A.-K."/>
            <person name="Ovreas L."/>
            <person name="Rohde M."/>
            <person name="Galperin M.Y."/>
            <person name="Jogler C."/>
        </authorList>
    </citation>
    <scope>NUCLEOTIDE SEQUENCE [LARGE SCALE GENOMIC DNA]</scope>
    <source>
        <strain evidence="8 9">CA85</strain>
    </source>
</reference>
<feature type="domain" description="RNA polymerase sigma factor 70 region 4 type 2" evidence="7">
    <location>
        <begin position="141"/>
        <end position="193"/>
    </location>
</feature>
<evidence type="ECO:0000256" key="2">
    <source>
        <dbReference type="ARBA" id="ARBA00023015"/>
    </source>
</evidence>
<keyword evidence="3" id="KW-0731">Sigma factor</keyword>
<dbReference type="NCBIfam" id="TIGR02937">
    <property type="entry name" value="sigma70-ECF"/>
    <property type="match status" value="1"/>
</dbReference>
<dbReference type="InterPro" id="IPR013249">
    <property type="entry name" value="RNA_pol_sigma70_r4_t2"/>
</dbReference>
<evidence type="ECO:0000259" key="6">
    <source>
        <dbReference type="Pfam" id="PF04542"/>
    </source>
</evidence>
<dbReference type="InterPro" id="IPR039425">
    <property type="entry name" value="RNA_pol_sigma-70-like"/>
</dbReference>
<dbReference type="SUPFAM" id="SSF88946">
    <property type="entry name" value="Sigma2 domain of RNA polymerase sigma factors"/>
    <property type="match status" value="1"/>
</dbReference>
<dbReference type="OrthoDB" id="289887at2"/>